<keyword evidence="1" id="KW-0067">ATP-binding</keyword>
<dbReference type="Pfam" id="PF13155">
    <property type="entry name" value="Toprim_2"/>
    <property type="match status" value="1"/>
</dbReference>
<evidence type="ECO:0000313" key="2">
    <source>
        <dbReference type="Proteomes" id="UP000438476"/>
    </source>
</evidence>
<evidence type="ECO:0000313" key="1">
    <source>
        <dbReference type="EMBL" id="MXO66275.1"/>
    </source>
</evidence>
<dbReference type="GO" id="GO:0004386">
    <property type="term" value="F:helicase activity"/>
    <property type="evidence" value="ECO:0007669"/>
    <property type="project" value="UniProtKB-KW"/>
</dbReference>
<organism evidence="1 2">
    <name type="scientific">Altericroceibacterium endophyticum</name>
    <dbReference type="NCBI Taxonomy" id="1808508"/>
    <lineage>
        <taxon>Bacteria</taxon>
        <taxon>Pseudomonadati</taxon>
        <taxon>Pseudomonadota</taxon>
        <taxon>Alphaproteobacteria</taxon>
        <taxon>Sphingomonadales</taxon>
        <taxon>Erythrobacteraceae</taxon>
        <taxon>Altericroceibacterium</taxon>
    </lineage>
</organism>
<protein>
    <submittedName>
        <fullName evidence="1">Bifunctional DNA primase/helicase</fullName>
    </submittedName>
</protein>
<keyword evidence="2" id="KW-1185">Reference proteome</keyword>
<keyword evidence="1" id="KW-0547">Nucleotide-binding</keyword>
<dbReference type="Proteomes" id="UP000438476">
    <property type="component" value="Unassembled WGS sequence"/>
</dbReference>
<comment type="caution">
    <text evidence="1">The sequence shown here is derived from an EMBL/GenBank/DDBJ whole genome shotgun (WGS) entry which is preliminary data.</text>
</comment>
<dbReference type="EMBL" id="WTYT01000004">
    <property type="protein sequence ID" value="MXO66275.1"/>
    <property type="molecule type" value="Genomic_DNA"/>
</dbReference>
<dbReference type="OrthoDB" id="5618772at2"/>
<dbReference type="InterPro" id="IPR034154">
    <property type="entry name" value="TOPRIM_DnaG/twinkle"/>
</dbReference>
<dbReference type="CDD" id="cd01029">
    <property type="entry name" value="TOPRIM_primases"/>
    <property type="match status" value="1"/>
</dbReference>
<reference evidence="1 2" key="1">
    <citation type="submission" date="2019-12" db="EMBL/GenBank/DDBJ databases">
        <title>Genomic-based taxomic classification of the family Erythrobacteraceae.</title>
        <authorList>
            <person name="Xu L."/>
        </authorList>
    </citation>
    <scope>NUCLEOTIDE SEQUENCE [LARGE SCALE GENOMIC DNA]</scope>
    <source>
        <strain evidence="1 2">LMG 29518</strain>
    </source>
</reference>
<gene>
    <name evidence="1" type="ORF">GRI91_10950</name>
</gene>
<dbReference type="AlphaFoldDB" id="A0A6I4T935"/>
<proteinExistence type="predicted"/>
<name>A0A6I4T935_9SPHN</name>
<keyword evidence="1" id="KW-0347">Helicase</keyword>
<accession>A0A6I4T935</accession>
<dbReference type="Gene3D" id="3.40.1360.10">
    <property type="match status" value="1"/>
</dbReference>
<dbReference type="RefSeq" id="WP_160736700.1">
    <property type="nucleotide sequence ID" value="NZ_WTYT01000004.1"/>
</dbReference>
<sequence>MDDKLRQDILARLQRDYKFRSTSGPWMRGGRCPDCRGKELYISTEKPWVLRCGRENKCGHEWSTRDLYSELFDNWSDRHPQRPDDPHAAAKAYLRDARGLNVVKLAGAFSQENYFDRKANAGSATVRFQMPEGGWWERLIDRPHRFGKKKANIKYGYSFRGHAWQHPSLSMEDLATASEIWIAEGIFDAVALAEAFESERPGARAVSSISTNNYPAKWLEALAEAVAARGTSARRPVLVFAFDVGPAGVRYARRWVDQARQDGWTARAAQVRPDGEGTKLDWNDLHQRGMLEAEQLDAYLENGDITTAENAAEKAFLLYRRSRRAEFPLTFKSRQLWARFAAERINELIQSYGEDKTLAALSNEEKWDRAAREAVEITEIANCTFRALYFQRDAALNDSTYYLRIDFPGKQDTVKANFPGPAMAGGGEFKKRLISVAPGAIYTGSTWQLDKLMERQLDGIRTVDALYFSGYSIEHNAWMFDDIAVTDGRVVPLNDEDYFEIGKVGVKPTGATGEFAIDYDPNHADYSWWPDLYASFGPLGLVSLAYWLLSLFAEQVRRDQQSLGFLEISGEPGSGKSTLLMFLWKLVGRRHNYEGFDPASATAAGIARELVKYGNLPVVFLEGDRKKDQPSTRKFDWSELKKIYNGHSPRTRGIANGGTDTFSPPFRGALVIAQNDPIREAEEAVLERIMPLKVDKSRFSPEGKAAGNRLKRHDVEDVSHWMIAMIRQERQIIDHYHARFTHHEDRLLAHPEVQNDRLAFNHAQLAAALDCLAQAMVVDGKATISPAELNDGHQLIEQMCLAQHGALGADHPIIAQFWESFDYLDQKMTEGKSEAECAGLNHHRKQAQGLIALSMPEVEQAFAHYRMTIPGASMLELKKMLPTSKARKFIRSGQVNCRDGRNRHCWIFQCDPQTKTEGLPI</sequence>
<keyword evidence="1" id="KW-0378">Hydrolase</keyword>